<feature type="chain" id="PRO_5046745239" description="Lysozyme" evidence="5">
    <location>
        <begin position="32"/>
        <end position="278"/>
    </location>
</feature>
<protein>
    <recommendedName>
        <fullName evidence="4">Lysozyme</fullName>
        <ecNumber evidence="4">3.2.1.17</ecNumber>
    </recommendedName>
</protein>
<dbReference type="Proteomes" id="UP001229651">
    <property type="component" value="Unassembled WGS sequence"/>
</dbReference>
<comment type="similarity">
    <text evidence="1 4">Belongs to the glycosyl hydrolase 25 family.</text>
</comment>
<dbReference type="Gene3D" id="3.20.20.80">
    <property type="entry name" value="Glycosidases"/>
    <property type="match status" value="1"/>
</dbReference>
<evidence type="ECO:0000256" key="4">
    <source>
        <dbReference type="RuleBase" id="RU361176"/>
    </source>
</evidence>
<dbReference type="SMART" id="SM00641">
    <property type="entry name" value="Glyco_25"/>
    <property type="match status" value="1"/>
</dbReference>
<evidence type="ECO:0000313" key="6">
    <source>
        <dbReference type="EMBL" id="MDQ0378393.1"/>
    </source>
</evidence>
<keyword evidence="3 4" id="KW-0326">Glycosidase</keyword>
<comment type="caution">
    <text evidence="6">The sequence shown here is derived from an EMBL/GenBank/DDBJ whole genome shotgun (WGS) entry which is preliminary data.</text>
</comment>
<dbReference type="InterPro" id="IPR017853">
    <property type="entry name" value="GH"/>
</dbReference>
<dbReference type="PROSITE" id="PS51904">
    <property type="entry name" value="GLYCOSYL_HYDROL_F25_2"/>
    <property type="match status" value="1"/>
</dbReference>
<dbReference type="Pfam" id="PF01183">
    <property type="entry name" value="Glyco_hydro_25"/>
    <property type="match status" value="1"/>
</dbReference>
<name>A0ABU0ESW0_9PSEU</name>
<dbReference type="PANTHER" id="PTHR34135">
    <property type="entry name" value="LYSOZYME"/>
    <property type="match status" value="1"/>
</dbReference>
<keyword evidence="5" id="KW-0732">Signal</keyword>
<comment type="catalytic activity">
    <reaction evidence="4">
        <text>Hydrolysis of (1-&gt;4)-beta-linkages between N-acetylmuramic acid and N-acetyl-D-glucosamine residues in a peptidoglycan and between N-acetyl-D-glucosamine residues in chitodextrins.</text>
        <dbReference type="EC" id="3.2.1.17"/>
    </reaction>
</comment>
<keyword evidence="7" id="KW-1185">Reference proteome</keyword>
<evidence type="ECO:0000256" key="2">
    <source>
        <dbReference type="ARBA" id="ARBA00022801"/>
    </source>
</evidence>
<sequence>MGVAVALWSSKLRLGTLLVSVALGTTAVCGAAVPTAASTPDYSKADGTFAGSQIVANEGKGDVPRFTADAGALGHDVSGHQGDVHWPGAWGAGGRFVYVKATEGTGYTNPRFTQQYNGSYHIGMIRGAYHFARPDVSSGRTQAEYFLAHGGGWSADGKTLPGALDVEYNPYGDACYGLDAAKMGDWIKDFSETYRARTGRYPVIYTSTNWWNRCTGNNAGFAQNNPLWIARYQPTVGPLPAGWTRQFIWQFADSGALPGDQNLFNGPLDQVRNFASNN</sequence>
<dbReference type="InterPro" id="IPR018077">
    <property type="entry name" value="Glyco_hydro_fam25_subgr"/>
</dbReference>
<dbReference type="CDD" id="cd06412">
    <property type="entry name" value="GH25_CH-type"/>
    <property type="match status" value="1"/>
</dbReference>
<proteinExistence type="inferred from homology"/>
<dbReference type="EMBL" id="JAUSUT010000001">
    <property type="protein sequence ID" value="MDQ0378393.1"/>
    <property type="molecule type" value="Genomic_DNA"/>
</dbReference>
<accession>A0ABU0ESW0</accession>
<reference evidence="6 7" key="1">
    <citation type="submission" date="2023-07" db="EMBL/GenBank/DDBJ databases">
        <title>Sequencing the genomes of 1000 actinobacteria strains.</title>
        <authorList>
            <person name="Klenk H.-P."/>
        </authorList>
    </citation>
    <scope>NUCLEOTIDE SEQUENCE [LARGE SCALE GENOMIC DNA]</scope>
    <source>
        <strain evidence="6 7">DSM 45805</strain>
    </source>
</reference>
<evidence type="ECO:0000313" key="7">
    <source>
        <dbReference type="Proteomes" id="UP001229651"/>
    </source>
</evidence>
<keyword evidence="2 4" id="KW-0378">Hydrolase</keyword>
<gene>
    <name evidence="6" type="ORF">FB470_002387</name>
</gene>
<dbReference type="PANTHER" id="PTHR34135:SF2">
    <property type="entry name" value="LYSOZYME"/>
    <property type="match status" value="1"/>
</dbReference>
<dbReference type="InterPro" id="IPR008270">
    <property type="entry name" value="Glyco_hydro_25_AS"/>
</dbReference>
<evidence type="ECO:0000256" key="5">
    <source>
        <dbReference type="SAM" id="SignalP"/>
    </source>
</evidence>
<feature type="signal peptide" evidence="5">
    <location>
        <begin position="1"/>
        <end position="31"/>
    </location>
</feature>
<dbReference type="EC" id="3.2.1.17" evidence="4"/>
<evidence type="ECO:0000256" key="3">
    <source>
        <dbReference type="ARBA" id="ARBA00023295"/>
    </source>
</evidence>
<organism evidence="6 7">
    <name type="scientific">Amycolatopsis thermophila</name>
    <dbReference type="NCBI Taxonomy" id="206084"/>
    <lineage>
        <taxon>Bacteria</taxon>
        <taxon>Bacillati</taxon>
        <taxon>Actinomycetota</taxon>
        <taxon>Actinomycetes</taxon>
        <taxon>Pseudonocardiales</taxon>
        <taxon>Pseudonocardiaceae</taxon>
        <taxon>Amycolatopsis</taxon>
    </lineage>
</organism>
<dbReference type="SUPFAM" id="SSF51445">
    <property type="entry name" value="(Trans)glycosidases"/>
    <property type="match status" value="1"/>
</dbReference>
<dbReference type="InterPro" id="IPR002053">
    <property type="entry name" value="Glyco_hydro_25"/>
</dbReference>
<dbReference type="PROSITE" id="PS00953">
    <property type="entry name" value="GLYCOSYL_HYDROL_F25_1"/>
    <property type="match status" value="1"/>
</dbReference>
<dbReference type="RefSeq" id="WP_306991092.1">
    <property type="nucleotide sequence ID" value="NZ_JAUSUT010000001.1"/>
</dbReference>
<evidence type="ECO:0000256" key="1">
    <source>
        <dbReference type="ARBA" id="ARBA00010646"/>
    </source>
</evidence>